<dbReference type="RefSeq" id="WP_189566856.1">
    <property type="nucleotide sequence ID" value="NZ_BMXI01000001.1"/>
</dbReference>
<dbReference type="SUPFAM" id="SSF50182">
    <property type="entry name" value="Sm-like ribonucleoproteins"/>
    <property type="match status" value="1"/>
</dbReference>
<dbReference type="InterPro" id="IPR011066">
    <property type="entry name" value="MscS_channel_C_sf"/>
</dbReference>
<feature type="transmembrane region" description="Helical" evidence="8">
    <location>
        <begin position="172"/>
        <end position="190"/>
    </location>
</feature>
<feature type="chain" id="PRO_5036972989" evidence="9">
    <location>
        <begin position="19"/>
        <end position="440"/>
    </location>
</feature>
<comment type="similarity">
    <text evidence="2">Belongs to the MscS (TC 1.A.23) family.</text>
</comment>
<feature type="transmembrane region" description="Helical" evidence="8">
    <location>
        <begin position="133"/>
        <end position="152"/>
    </location>
</feature>
<feature type="signal peptide" evidence="9">
    <location>
        <begin position="1"/>
        <end position="18"/>
    </location>
</feature>
<dbReference type="GO" id="GO:0005886">
    <property type="term" value="C:plasma membrane"/>
    <property type="evidence" value="ECO:0007669"/>
    <property type="project" value="UniProtKB-SubCell"/>
</dbReference>
<keyword evidence="4 8" id="KW-0812">Transmembrane</keyword>
<evidence type="ECO:0000256" key="3">
    <source>
        <dbReference type="ARBA" id="ARBA00022475"/>
    </source>
</evidence>
<dbReference type="PANTHER" id="PTHR30221:SF1">
    <property type="entry name" value="SMALL-CONDUCTANCE MECHANOSENSITIVE CHANNEL"/>
    <property type="match status" value="1"/>
</dbReference>
<dbReference type="Gene3D" id="2.30.30.60">
    <property type="match status" value="1"/>
</dbReference>
<keyword evidence="12" id="KW-1185">Reference proteome</keyword>
<evidence type="ECO:0000256" key="4">
    <source>
        <dbReference type="ARBA" id="ARBA00022692"/>
    </source>
</evidence>
<dbReference type="InterPro" id="IPR023408">
    <property type="entry name" value="MscS_beta-dom_sf"/>
</dbReference>
<evidence type="ECO:0000259" key="10">
    <source>
        <dbReference type="PROSITE" id="PS50914"/>
    </source>
</evidence>
<dbReference type="InterPro" id="IPR045275">
    <property type="entry name" value="MscS_archaea/bacteria_type"/>
</dbReference>
<proteinExistence type="inferred from homology"/>
<evidence type="ECO:0000256" key="9">
    <source>
        <dbReference type="SAM" id="SignalP"/>
    </source>
</evidence>
<dbReference type="GO" id="GO:0008381">
    <property type="term" value="F:mechanosensitive monoatomic ion channel activity"/>
    <property type="evidence" value="ECO:0007669"/>
    <property type="project" value="InterPro"/>
</dbReference>
<evidence type="ECO:0000313" key="11">
    <source>
        <dbReference type="EMBL" id="GHC42260.1"/>
    </source>
</evidence>
<feature type="domain" description="BON" evidence="10">
    <location>
        <begin position="43"/>
        <end position="109"/>
    </location>
</feature>
<sequence>MLLRNLLILIIALSGVLAAQSPLTEPETNIPEGVVIDADAQPTDEKIQTRLESIFGELDGLKEVEVSVKYGIVTLKGSVPNGEAANEAVALTEHTKGVVYVRNQLEDSALISSRLQPAKEKAAKLGREFVRKLPLILIAAVAFALFWLLAKWFGMRENWFRKWGMHELSAKLLARTGKLVIIALGILIVLEILDATAVAGAVLGVAGVAGIALGFAFRNIVENYLAGILLGLRNPFNTGDAISVEDYSGKVVRLTSRDTVLMTPDGNHIRLPNSLLMTSPLTNFSRNALRRFEFAIGVSVELDLNSVRELGLSALQEVKGILTDPAPLIVIEELGDSTVNMRFFAWIDQRESDYLKTKSEAIRRVKVAFDDNDVEMPEPIYRVVMKRDSAPSKEPANRPVIESTPSADEEQDTAVDKTIDKQLQEELSQDDEANLLAAKS</sequence>
<keyword evidence="3" id="KW-1003">Cell membrane</keyword>
<evidence type="ECO:0000256" key="2">
    <source>
        <dbReference type="ARBA" id="ARBA00008017"/>
    </source>
</evidence>
<keyword evidence="9" id="KW-0732">Signal</keyword>
<dbReference type="InterPro" id="IPR010920">
    <property type="entry name" value="LSM_dom_sf"/>
</dbReference>
<protein>
    <submittedName>
        <fullName evidence="11">Mechanosensitive ion channel protein MscS</fullName>
    </submittedName>
</protein>
<keyword evidence="5 8" id="KW-1133">Transmembrane helix</keyword>
<accession>A0A918WDW3</accession>
<evidence type="ECO:0000256" key="5">
    <source>
        <dbReference type="ARBA" id="ARBA00022989"/>
    </source>
</evidence>
<dbReference type="InterPro" id="IPR006685">
    <property type="entry name" value="MscS_channel_2nd"/>
</dbReference>
<dbReference type="Gene3D" id="3.30.1340.30">
    <property type="match status" value="1"/>
</dbReference>
<dbReference type="Pfam" id="PF00924">
    <property type="entry name" value="MS_channel_2nd"/>
    <property type="match status" value="1"/>
</dbReference>
<evidence type="ECO:0000313" key="12">
    <source>
        <dbReference type="Proteomes" id="UP000644507"/>
    </source>
</evidence>
<evidence type="ECO:0000256" key="7">
    <source>
        <dbReference type="SAM" id="MobiDB-lite"/>
    </source>
</evidence>
<evidence type="ECO:0000256" key="1">
    <source>
        <dbReference type="ARBA" id="ARBA00004651"/>
    </source>
</evidence>
<reference evidence="11" key="1">
    <citation type="journal article" date="2014" name="Int. J. Syst. Evol. Microbiol.">
        <title>Complete genome sequence of Corynebacterium casei LMG S-19264T (=DSM 44701T), isolated from a smear-ripened cheese.</title>
        <authorList>
            <consortium name="US DOE Joint Genome Institute (JGI-PGF)"/>
            <person name="Walter F."/>
            <person name="Albersmeier A."/>
            <person name="Kalinowski J."/>
            <person name="Ruckert C."/>
        </authorList>
    </citation>
    <scope>NUCLEOTIDE SEQUENCE</scope>
    <source>
        <strain evidence="11">KCTC 12988</strain>
    </source>
</reference>
<feature type="region of interest" description="Disordered" evidence="7">
    <location>
        <begin position="388"/>
        <end position="414"/>
    </location>
</feature>
<dbReference type="InterPro" id="IPR007055">
    <property type="entry name" value="BON_dom"/>
</dbReference>
<keyword evidence="6 8" id="KW-0472">Membrane</keyword>
<dbReference type="AlphaFoldDB" id="A0A918WDW3"/>
<evidence type="ECO:0000256" key="8">
    <source>
        <dbReference type="SAM" id="Phobius"/>
    </source>
</evidence>
<dbReference type="SUPFAM" id="SSF82689">
    <property type="entry name" value="Mechanosensitive channel protein MscS (YggB), C-terminal domain"/>
    <property type="match status" value="1"/>
</dbReference>
<evidence type="ECO:0000256" key="6">
    <source>
        <dbReference type="ARBA" id="ARBA00023136"/>
    </source>
</evidence>
<dbReference type="PANTHER" id="PTHR30221">
    <property type="entry name" value="SMALL-CONDUCTANCE MECHANOSENSITIVE CHANNEL"/>
    <property type="match status" value="1"/>
</dbReference>
<comment type="subcellular location">
    <subcellularLocation>
        <location evidence="1">Cell membrane</location>
        <topology evidence="1">Multi-pass membrane protein</topology>
    </subcellularLocation>
</comment>
<feature type="transmembrane region" description="Helical" evidence="8">
    <location>
        <begin position="196"/>
        <end position="217"/>
    </location>
</feature>
<dbReference type="PROSITE" id="PS50914">
    <property type="entry name" value="BON"/>
    <property type="match status" value="1"/>
</dbReference>
<name>A0A918WDW3_9BACT</name>
<dbReference type="Gene3D" id="3.30.70.100">
    <property type="match status" value="1"/>
</dbReference>
<dbReference type="Gene3D" id="1.10.287.1260">
    <property type="match status" value="1"/>
</dbReference>
<dbReference type="Proteomes" id="UP000644507">
    <property type="component" value="Unassembled WGS sequence"/>
</dbReference>
<dbReference type="Pfam" id="PF04972">
    <property type="entry name" value="BON"/>
    <property type="match status" value="1"/>
</dbReference>
<dbReference type="Pfam" id="PF21082">
    <property type="entry name" value="MS_channel_3rd"/>
    <property type="match status" value="1"/>
</dbReference>
<gene>
    <name evidence="11" type="ORF">GCM10007100_04030</name>
</gene>
<reference evidence="11" key="2">
    <citation type="submission" date="2020-09" db="EMBL/GenBank/DDBJ databases">
        <authorList>
            <person name="Sun Q."/>
            <person name="Kim S."/>
        </authorList>
    </citation>
    <scope>NUCLEOTIDE SEQUENCE</scope>
    <source>
        <strain evidence="11">KCTC 12988</strain>
    </source>
</reference>
<dbReference type="InterPro" id="IPR011014">
    <property type="entry name" value="MscS_channel_TM-2"/>
</dbReference>
<comment type="caution">
    <text evidence="11">The sequence shown here is derived from an EMBL/GenBank/DDBJ whole genome shotgun (WGS) entry which is preliminary data.</text>
</comment>
<dbReference type="SUPFAM" id="SSF82861">
    <property type="entry name" value="Mechanosensitive channel protein MscS (YggB), transmembrane region"/>
    <property type="match status" value="1"/>
</dbReference>
<organism evidence="11 12">
    <name type="scientific">Roseibacillus persicicus</name>
    <dbReference type="NCBI Taxonomy" id="454148"/>
    <lineage>
        <taxon>Bacteria</taxon>
        <taxon>Pseudomonadati</taxon>
        <taxon>Verrucomicrobiota</taxon>
        <taxon>Verrucomicrobiia</taxon>
        <taxon>Verrucomicrobiales</taxon>
        <taxon>Verrucomicrobiaceae</taxon>
        <taxon>Roseibacillus</taxon>
    </lineage>
</organism>
<dbReference type="InterPro" id="IPR049278">
    <property type="entry name" value="MS_channel_C"/>
</dbReference>
<dbReference type="EMBL" id="BMXI01000001">
    <property type="protein sequence ID" value="GHC42260.1"/>
    <property type="molecule type" value="Genomic_DNA"/>
</dbReference>